<dbReference type="Gene3D" id="1.10.10.60">
    <property type="entry name" value="Homeodomain-like"/>
    <property type="match status" value="2"/>
</dbReference>
<protein>
    <submittedName>
        <fullName evidence="7">Response regulator</fullName>
    </submittedName>
</protein>
<evidence type="ECO:0000259" key="5">
    <source>
        <dbReference type="PROSITE" id="PS01124"/>
    </source>
</evidence>
<dbReference type="SUPFAM" id="SSF46689">
    <property type="entry name" value="Homeodomain-like"/>
    <property type="match status" value="2"/>
</dbReference>
<evidence type="ECO:0000256" key="3">
    <source>
        <dbReference type="ARBA" id="ARBA00023163"/>
    </source>
</evidence>
<evidence type="ECO:0000313" key="7">
    <source>
        <dbReference type="EMBL" id="QEN08790.1"/>
    </source>
</evidence>
<dbReference type="InterPro" id="IPR009057">
    <property type="entry name" value="Homeodomain-like_sf"/>
</dbReference>
<dbReference type="Pfam" id="PF12833">
    <property type="entry name" value="HTH_18"/>
    <property type="match status" value="1"/>
</dbReference>
<dbReference type="PROSITE" id="PS50110">
    <property type="entry name" value="RESPONSE_REGULATORY"/>
    <property type="match status" value="1"/>
</dbReference>
<dbReference type="Gene3D" id="3.40.50.2300">
    <property type="match status" value="1"/>
</dbReference>
<dbReference type="PROSITE" id="PS01124">
    <property type="entry name" value="HTH_ARAC_FAMILY_2"/>
    <property type="match status" value="1"/>
</dbReference>
<dbReference type="GO" id="GO:0000160">
    <property type="term" value="P:phosphorelay signal transduction system"/>
    <property type="evidence" value="ECO:0007669"/>
    <property type="project" value="InterPro"/>
</dbReference>
<proteinExistence type="predicted"/>
<evidence type="ECO:0000259" key="6">
    <source>
        <dbReference type="PROSITE" id="PS50110"/>
    </source>
</evidence>
<dbReference type="EMBL" id="CP036150">
    <property type="protein sequence ID" value="QEN08790.1"/>
    <property type="molecule type" value="Genomic_DNA"/>
</dbReference>
<feature type="domain" description="HTH araC/xylS-type" evidence="5">
    <location>
        <begin position="432"/>
        <end position="531"/>
    </location>
</feature>
<dbReference type="PRINTS" id="PR00032">
    <property type="entry name" value="HTHARAC"/>
</dbReference>
<keyword evidence="4" id="KW-0597">Phosphoprotein</keyword>
<name>A0A5C1QP69_9SPIO</name>
<keyword evidence="8" id="KW-1185">Reference proteome</keyword>
<dbReference type="SMART" id="SM00342">
    <property type="entry name" value="HTH_ARAC"/>
    <property type="match status" value="1"/>
</dbReference>
<evidence type="ECO:0000256" key="1">
    <source>
        <dbReference type="ARBA" id="ARBA00023015"/>
    </source>
</evidence>
<evidence type="ECO:0000256" key="4">
    <source>
        <dbReference type="PROSITE-ProRule" id="PRU00169"/>
    </source>
</evidence>
<dbReference type="InterPro" id="IPR011006">
    <property type="entry name" value="CheY-like_superfamily"/>
</dbReference>
<dbReference type="InterPro" id="IPR001789">
    <property type="entry name" value="Sig_transdc_resp-reg_receiver"/>
</dbReference>
<dbReference type="InterPro" id="IPR018060">
    <property type="entry name" value="HTH_AraC"/>
</dbReference>
<keyword evidence="3" id="KW-0804">Transcription</keyword>
<dbReference type="OrthoDB" id="327083at2"/>
<dbReference type="CDD" id="cd17536">
    <property type="entry name" value="REC_YesN-like"/>
    <property type="match status" value="1"/>
</dbReference>
<dbReference type="RefSeq" id="WP_149486869.1">
    <property type="nucleotide sequence ID" value="NZ_CP036150.1"/>
</dbReference>
<sequence>MEELYRMILVDDEDEVRGRISSKISKDSGFQVVAAAGNGYDALELIEKFNPHVVLTDIKMPFINGIELTKTIKRDFPTTRVAFITGFDEFEYAREAIELHVTSYLTKPVTQNDISLFLDKLKVELDNEFKEKYNLDILRKRYEKSIPLIIDNYFTSYLVSSQSGKTEDIENLKHHGISLDDREYILSYIQTERGPDHLDVIEYEKLKLSVRSVIQSILERHGYTFYSFHFNSGIILVIKENSLNFFKKVDSVFYEMVKMVEQYLNVAIDIGVSNLHRGFAELREGYEEAGQALGFSRFLNAGRIVYINQLEKDRPKVLSLSETEINDIVYNVKFGSDSEIRNVMESLKLNALRDSKTITNFRPYIINMVNVLVNFSESIGVNLDETLGEDILEKMTLFRNLEQMFDWVLSVLLKLREMNLKNKMTNSQRMLDNAINYMEKNYAETNISMESVCDEMGLSVSYLSLLFKKEKQTTFVKYLTMIRLEKAKELLSLTSEKIIDIAGKCGYNEVYYFSHSFKKYTGVSPKKYREEINQN</sequence>
<reference evidence="7 8" key="1">
    <citation type="submission" date="2019-02" db="EMBL/GenBank/DDBJ databases">
        <title>Complete Genome Sequence and Methylome Analysis of free living Spirochaetas.</title>
        <authorList>
            <person name="Fomenkov A."/>
            <person name="Dubinina G."/>
            <person name="Leshcheva N."/>
            <person name="Mikheeva N."/>
            <person name="Grabovich M."/>
            <person name="Vincze T."/>
            <person name="Roberts R.J."/>
        </authorList>
    </citation>
    <scope>NUCLEOTIDE SEQUENCE [LARGE SCALE GENOMIC DNA]</scope>
    <source>
        <strain evidence="7 8">K2</strain>
    </source>
</reference>
<dbReference type="InterPro" id="IPR041522">
    <property type="entry name" value="CdaR_GGDEF"/>
</dbReference>
<evidence type="ECO:0000313" key="8">
    <source>
        <dbReference type="Proteomes" id="UP000324209"/>
    </source>
</evidence>
<dbReference type="Proteomes" id="UP000324209">
    <property type="component" value="Chromosome"/>
</dbReference>
<dbReference type="SUPFAM" id="SSF52172">
    <property type="entry name" value="CheY-like"/>
    <property type="match status" value="1"/>
</dbReference>
<feature type="domain" description="Response regulatory" evidence="6">
    <location>
        <begin position="6"/>
        <end position="122"/>
    </location>
</feature>
<keyword evidence="2" id="KW-0238">DNA-binding</keyword>
<organism evidence="7 8">
    <name type="scientific">Oceanispirochaeta crateris</name>
    <dbReference type="NCBI Taxonomy" id="2518645"/>
    <lineage>
        <taxon>Bacteria</taxon>
        <taxon>Pseudomonadati</taxon>
        <taxon>Spirochaetota</taxon>
        <taxon>Spirochaetia</taxon>
        <taxon>Spirochaetales</taxon>
        <taxon>Spirochaetaceae</taxon>
        <taxon>Oceanispirochaeta</taxon>
    </lineage>
</organism>
<dbReference type="GO" id="GO:0043565">
    <property type="term" value="F:sequence-specific DNA binding"/>
    <property type="evidence" value="ECO:0007669"/>
    <property type="project" value="InterPro"/>
</dbReference>
<dbReference type="GO" id="GO:0003700">
    <property type="term" value="F:DNA-binding transcription factor activity"/>
    <property type="evidence" value="ECO:0007669"/>
    <property type="project" value="InterPro"/>
</dbReference>
<dbReference type="PANTHER" id="PTHR43280">
    <property type="entry name" value="ARAC-FAMILY TRANSCRIPTIONAL REGULATOR"/>
    <property type="match status" value="1"/>
</dbReference>
<feature type="modified residue" description="4-aspartylphosphate" evidence="4">
    <location>
        <position position="57"/>
    </location>
</feature>
<dbReference type="InterPro" id="IPR020449">
    <property type="entry name" value="Tscrpt_reg_AraC-type_HTH"/>
</dbReference>
<dbReference type="AlphaFoldDB" id="A0A5C1QP69"/>
<dbReference type="PANTHER" id="PTHR43280:SF2">
    <property type="entry name" value="HTH-TYPE TRANSCRIPTIONAL REGULATOR EXSA"/>
    <property type="match status" value="1"/>
</dbReference>
<accession>A0A5C1QP69</accession>
<dbReference type="KEGG" id="ock:EXM22_12620"/>
<dbReference type="SMART" id="SM00448">
    <property type="entry name" value="REC"/>
    <property type="match status" value="1"/>
</dbReference>
<dbReference type="Pfam" id="PF00072">
    <property type="entry name" value="Response_reg"/>
    <property type="match status" value="1"/>
</dbReference>
<dbReference type="Pfam" id="PF17853">
    <property type="entry name" value="GGDEF_2"/>
    <property type="match status" value="1"/>
</dbReference>
<keyword evidence="1" id="KW-0805">Transcription regulation</keyword>
<evidence type="ECO:0000256" key="2">
    <source>
        <dbReference type="ARBA" id="ARBA00023125"/>
    </source>
</evidence>
<gene>
    <name evidence="7" type="ORF">EXM22_12620</name>
</gene>